<feature type="transmembrane region" description="Helical" evidence="1">
    <location>
        <begin position="284"/>
        <end position="307"/>
    </location>
</feature>
<sequence>MKSFQLPELRVVAQQIPGTASTDRAPTEIYRPFFVAGILSVLTAGCLLGAVALLGIALNSSYTVSAWTPYILAHANSQLYGWVGFFVMGFSMQQHAPTVATKASFLRLAYGAMVLMGLGIAVRFAAEPLVAVDRGLWIPIGMAACWAQAAAVLLYLYNITFNRFRSRGKMPWQSILVLGSLSWLLAVTLAEPFFFVASHGTDPQARILFIAEWFVPYRDAQFLGFVASMVFGVALVKMYTCFGAEEACPKLGLGGYAVWTVGLLARMGGWVYAFQNGLEGDSRLIYHAGGLLLAAGAVMMVLATRMFSTLDIAAPSQKFVRAAFSWLILGGVLIAVEPLHLAAIGHPFSHAYLGAIRHAITVGFISQMIVGVGMHVAARMNDIPARYERPLWATFWLLNLGNAARVGLEIATDYSPGAFLPMGITGFVELAGLALWAAYMLRTMLRPKSLVVA</sequence>
<feature type="transmembrane region" description="Helical" evidence="1">
    <location>
        <begin position="319"/>
        <end position="336"/>
    </location>
</feature>
<dbReference type="EMBL" id="AP021858">
    <property type="protein sequence ID" value="BBO24880.1"/>
    <property type="molecule type" value="Genomic_DNA"/>
</dbReference>
<gene>
    <name evidence="2" type="ORF">NPRO_24750</name>
</gene>
<feature type="transmembrane region" description="Helical" evidence="1">
    <location>
        <begin position="420"/>
        <end position="441"/>
    </location>
</feature>
<name>A0A809RBR4_9BACT</name>
<feature type="transmembrane region" description="Helical" evidence="1">
    <location>
        <begin position="356"/>
        <end position="378"/>
    </location>
</feature>
<feature type="transmembrane region" description="Helical" evidence="1">
    <location>
        <begin position="33"/>
        <end position="58"/>
    </location>
</feature>
<proteinExistence type="predicted"/>
<protein>
    <recommendedName>
        <fullName evidence="4">NnrS family protein</fullName>
    </recommendedName>
</protein>
<feature type="transmembrane region" description="Helical" evidence="1">
    <location>
        <begin position="220"/>
        <end position="239"/>
    </location>
</feature>
<evidence type="ECO:0000256" key="1">
    <source>
        <dbReference type="SAM" id="Phobius"/>
    </source>
</evidence>
<keyword evidence="1" id="KW-0472">Membrane</keyword>
<dbReference type="KEGG" id="npy:NPRO_24750"/>
<keyword evidence="1" id="KW-0812">Transmembrane</keyword>
<feature type="transmembrane region" description="Helical" evidence="1">
    <location>
        <begin position="176"/>
        <end position="200"/>
    </location>
</feature>
<evidence type="ECO:0008006" key="4">
    <source>
        <dbReference type="Google" id="ProtNLM"/>
    </source>
</evidence>
<organism evidence="2 3">
    <name type="scientific">Candidatus Nitrosymbiomonas proteolyticus</name>
    <dbReference type="NCBI Taxonomy" id="2608984"/>
    <lineage>
        <taxon>Bacteria</taxon>
        <taxon>Bacillati</taxon>
        <taxon>Armatimonadota</taxon>
        <taxon>Armatimonadota incertae sedis</taxon>
        <taxon>Candidatus Nitrosymbiomonas</taxon>
    </lineage>
</organism>
<evidence type="ECO:0000313" key="3">
    <source>
        <dbReference type="Proteomes" id="UP000662873"/>
    </source>
</evidence>
<reference evidence="2" key="1">
    <citation type="journal article" name="DNA Res.">
        <title>The physiological potential of anammox bacteria as revealed by their core genome structure.</title>
        <authorList>
            <person name="Okubo T."/>
            <person name="Toyoda A."/>
            <person name="Fukuhara K."/>
            <person name="Uchiyama I."/>
            <person name="Harigaya Y."/>
            <person name="Kuroiwa M."/>
            <person name="Suzuki T."/>
            <person name="Murakami Y."/>
            <person name="Suwa Y."/>
            <person name="Takami H."/>
        </authorList>
    </citation>
    <scope>NUCLEOTIDE SEQUENCE</scope>
    <source>
        <strain evidence="2">317325-2</strain>
    </source>
</reference>
<dbReference type="AlphaFoldDB" id="A0A809RBR4"/>
<dbReference type="InterPro" id="IPR010266">
    <property type="entry name" value="NnrS"/>
</dbReference>
<dbReference type="Proteomes" id="UP000662873">
    <property type="component" value="Chromosome"/>
</dbReference>
<feature type="transmembrane region" description="Helical" evidence="1">
    <location>
        <begin position="70"/>
        <end position="92"/>
    </location>
</feature>
<feature type="transmembrane region" description="Helical" evidence="1">
    <location>
        <begin position="104"/>
        <end position="124"/>
    </location>
</feature>
<feature type="transmembrane region" description="Helical" evidence="1">
    <location>
        <begin position="390"/>
        <end position="408"/>
    </location>
</feature>
<feature type="transmembrane region" description="Helical" evidence="1">
    <location>
        <begin position="136"/>
        <end position="156"/>
    </location>
</feature>
<keyword evidence="1" id="KW-1133">Transmembrane helix</keyword>
<accession>A0A809RBR4</accession>
<dbReference type="Pfam" id="PF05940">
    <property type="entry name" value="NnrS"/>
    <property type="match status" value="1"/>
</dbReference>
<evidence type="ECO:0000313" key="2">
    <source>
        <dbReference type="EMBL" id="BBO24880.1"/>
    </source>
</evidence>
<feature type="transmembrane region" description="Helical" evidence="1">
    <location>
        <begin position="251"/>
        <end position="272"/>
    </location>
</feature>